<evidence type="ECO:0000313" key="1">
    <source>
        <dbReference type="EMBL" id="KAJ8024341.1"/>
    </source>
</evidence>
<protein>
    <submittedName>
        <fullName evidence="1">Uncharacterized protein</fullName>
    </submittedName>
</protein>
<dbReference type="AlphaFoldDB" id="A0A9Q0YMV1"/>
<name>A0A9Q0YMV1_HOLLE</name>
<dbReference type="EMBL" id="JAIZAY010000019">
    <property type="protein sequence ID" value="KAJ8024341.1"/>
    <property type="molecule type" value="Genomic_DNA"/>
</dbReference>
<evidence type="ECO:0000313" key="2">
    <source>
        <dbReference type="Proteomes" id="UP001152320"/>
    </source>
</evidence>
<sequence length="74" mass="8252">MYRKYRFTYNDTISTVVITLHMRMCMVPAKAWADVIVTSATQISLVFDSHKCTGATLLAAFCKLSVVGLPLGFF</sequence>
<keyword evidence="2" id="KW-1185">Reference proteome</keyword>
<organism evidence="1 2">
    <name type="scientific">Holothuria leucospilota</name>
    <name type="common">Black long sea cucumber</name>
    <name type="synonym">Mertensiothuria leucospilota</name>
    <dbReference type="NCBI Taxonomy" id="206669"/>
    <lineage>
        <taxon>Eukaryota</taxon>
        <taxon>Metazoa</taxon>
        <taxon>Echinodermata</taxon>
        <taxon>Eleutherozoa</taxon>
        <taxon>Echinozoa</taxon>
        <taxon>Holothuroidea</taxon>
        <taxon>Aspidochirotacea</taxon>
        <taxon>Aspidochirotida</taxon>
        <taxon>Holothuriidae</taxon>
        <taxon>Holothuria</taxon>
    </lineage>
</organism>
<gene>
    <name evidence="1" type="ORF">HOLleu_37063</name>
</gene>
<accession>A0A9Q0YMV1</accession>
<proteinExistence type="predicted"/>
<comment type="caution">
    <text evidence="1">The sequence shown here is derived from an EMBL/GenBank/DDBJ whole genome shotgun (WGS) entry which is preliminary data.</text>
</comment>
<reference evidence="1" key="1">
    <citation type="submission" date="2021-10" db="EMBL/GenBank/DDBJ databases">
        <title>Tropical sea cucumber genome reveals ecological adaptation and Cuvierian tubules defense mechanism.</title>
        <authorList>
            <person name="Chen T."/>
        </authorList>
    </citation>
    <scope>NUCLEOTIDE SEQUENCE</scope>
    <source>
        <strain evidence="1">Nanhai2018</strain>
        <tissue evidence="1">Muscle</tissue>
    </source>
</reference>
<dbReference type="Proteomes" id="UP001152320">
    <property type="component" value="Chromosome 19"/>
</dbReference>